<dbReference type="EMBL" id="AP010968">
    <property type="protein sequence ID" value="BAJ26384.1"/>
    <property type="molecule type" value="Genomic_DNA"/>
</dbReference>
<dbReference type="Proteomes" id="UP000007076">
    <property type="component" value="Chromosome"/>
</dbReference>
<proteinExistence type="predicted"/>
<sequence length="66" mass="6976">MLGGALWQVGRYAEVPEHIDRAVESCHDAGATLRLAEVLAVRTIGDGARNGFTDESVTALHGVLAM</sequence>
<reference evidence="1 2" key="1">
    <citation type="journal article" date="2010" name="DNA Res.">
        <title>Genome sequence of Kitasatospora setae NBRC 14216T: an evolutionary snapshot of the family Streptomycetaceae.</title>
        <authorList>
            <person name="Ichikawa N."/>
            <person name="Oguchi A."/>
            <person name="Ikeda H."/>
            <person name="Ishikawa J."/>
            <person name="Kitani S."/>
            <person name="Watanabe Y."/>
            <person name="Nakamura S."/>
            <person name="Katano Y."/>
            <person name="Kishi E."/>
            <person name="Sasagawa M."/>
            <person name="Ankai A."/>
            <person name="Fukui S."/>
            <person name="Hashimoto Y."/>
            <person name="Kamata S."/>
            <person name="Otoguro M."/>
            <person name="Tanikawa S."/>
            <person name="Nihira T."/>
            <person name="Horinouchi S."/>
            <person name="Ohnishi Y."/>
            <person name="Hayakawa M."/>
            <person name="Kuzuyama T."/>
            <person name="Arisawa A."/>
            <person name="Nomoto F."/>
            <person name="Miura H."/>
            <person name="Takahashi Y."/>
            <person name="Fujita N."/>
        </authorList>
    </citation>
    <scope>NUCLEOTIDE SEQUENCE [LARGE SCALE GENOMIC DNA]</scope>
    <source>
        <strain evidence="2">ATCC 33774 / DSM 43861 / JCM 3304 / KCC A-0304 / NBRC 14216 / KM-6054</strain>
    </source>
</reference>
<protein>
    <submittedName>
        <fullName evidence="1">Uncharacterized protein</fullName>
    </submittedName>
</protein>
<keyword evidence="2" id="KW-1185">Reference proteome</keyword>
<evidence type="ECO:0000313" key="1">
    <source>
        <dbReference type="EMBL" id="BAJ26384.1"/>
    </source>
</evidence>
<organism evidence="1 2">
    <name type="scientific">Kitasatospora setae (strain ATCC 33774 / DSM 43861 / JCM 3304 / KCC A-0304 / NBRC 14216 / KM-6054)</name>
    <name type="common">Streptomyces setae</name>
    <dbReference type="NCBI Taxonomy" id="452652"/>
    <lineage>
        <taxon>Bacteria</taxon>
        <taxon>Bacillati</taxon>
        <taxon>Actinomycetota</taxon>
        <taxon>Actinomycetes</taxon>
        <taxon>Kitasatosporales</taxon>
        <taxon>Streptomycetaceae</taxon>
        <taxon>Kitasatospora</taxon>
    </lineage>
</organism>
<name>E4N5A3_KITSK</name>
<accession>E4N5A3</accession>
<gene>
    <name evidence="1" type="ordered locus">KSE_05380</name>
</gene>
<dbReference type="AlphaFoldDB" id="E4N5A3"/>
<dbReference type="PATRIC" id="fig|452652.3.peg.532"/>
<dbReference type="KEGG" id="ksk:KSE_05380"/>
<dbReference type="HOGENOM" id="CLU_2825393_0_0_11"/>
<evidence type="ECO:0000313" key="2">
    <source>
        <dbReference type="Proteomes" id="UP000007076"/>
    </source>
</evidence>